<dbReference type="Pfam" id="PF07584">
    <property type="entry name" value="BatA"/>
    <property type="match status" value="1"/>
</dbReference>
<sequence length="371" mass="42056">MELLQPYWLWGMLAVAIPVAIHFWNQKKGQTIEWAATRWLVDKTSLNHRGIRLHEIPLMLLRCLLVALLALILGQPVINWLNETADSQTVHLVQPDRRLVENFRFELEAALKKGEKLFWIGENVTPVSNLTDISNSQNAGENLQQNINKTASAHSILRFYLLAEQKLAELSKIYVPGSFQLFTLPDSSKNSKDQLLFDQNKKWNVLVAYQNPDEQTTASAALNALKDVYGFTFNMDLKLEAGKNYDLVLADHVTKPIDPKALYVISGKPAGVDMPVNVKQVPDSLLLASSEFVESGRLPEWLGEVFAKHHCLVKSNVPLSNQQLGALFVRTKPALETEAREMRKWLLLFFVLTAFLERVISLRKNRVNSYA</sequence>
<comment type="caution">
    <text evidence="3">The sequence shown here is derived from an EMBL/GenBank/DDBJ whole genome shotgun (WGS) entry which is preliminary data.</text>
</comment>
<dbReference type="PANTHER" id="PTHR37464:SF1">
    <property type="entry name" value="BLL2463 PROTEIN"/>
    <property type="match status" value="1"/>
</dbReference>
<dbReference type="InterPro" id="IPR011933">
    <property type="entry name" value="Double_TM_dom"/>
</dbReference>
<name>A0A5R9L1L8_9BACT</name>
<organism evidence="3 4">
    <name type="scientific">Dyadobacter luticola</name>
    <dbReference type="NCBI Taxonomy" id="1979387"/>
    <lineage>
        <taxon>Bacteria</taxon>
        <taxon>Pseudomonadati</taxon>
        <taxon>Bacteroidota</taxon>
        <taxon>Cytophagia</taxon>
        <taxon>Cytophagales</taxon>
        <taxon>Spirosomataceae</taxon>
        <taxon>Dyadobacter</taxon>
    </lineage>
</organism>
<proteinExistence type="predicted"/>
<reference evidence="3 4" key="1">
    <citation type="submission" date="2019-05" db="EMBL/GenBank/DDBJ databases">
        <authorList>
            <person name="Qu J.-H."/>
        </authorList>
    </citation>
    <scope>NUCLEOTIDE SEQUENCE [LARGE SCALE GENOMIC DNA]</scope>
    <source>
        <strain evidence="3 4">T17</strain>
    </source>
</reference>
<feature type="transmembrane region" description="Helical" evidence="1">
    <location>
        <begin position="342"/>
        <end position="360"/>
    </location>
</feature>
<dbReference type="AlphaFoldDB" id="A0A5R9L1L8"/>
<evidence type="ECO:0000259" key="2">
    <source>
        <dbReference type="Pfam" id="PF07584"/>
    </source>
</evidence>
<dbReference type="NCBIfam" id="TIGR02226">
    <property type="entry name" value="two_anch"/>
    <property type="match status" value="1"/>
</dbReference>
<keyword evidence="4" id="KW-1185">Reference proteome</keyword>
<keyword evidence="1" id="KW-0472">Membrane</keyword>
<feature type="transmembrane region" description="Helical" evidence="1">
    <location>
        <begin position="59"/>
        <end position="81"/>
    </location>
</feature>
<protein>
    <recommendedName>
        <fullName evidence="2">Aerotolerance regulator N-terminal domain-containing protein</fullName>
    </recommendedName>
</protein>
<keyword evidence="1" id="KW-1133">Transmembrane helix</keyword>
<dbReference type="OrthoDB" id="890881at2"/>
<feature type="transmembrane region" description="Helical" evidence="1">
    <location>
        <begin position="6"/>
        <end position="24"/>
    </location>
</feature>
<dbReference type="EMBL" id="VCEJ01000002">
    <property type="protein sequence ID" value="TLV02277.1"/>
    <property type="molecule type" value="Genomic_DNA"/>
</dbReference>
<evidence type="ECO:0000256" key="1">
    <source>
        <dbReference type="SAM" id="Phobius"/>
    </source>
</evidence>
<dbReference type="PANTHER" id="PTHR37464">
    <property type="entry name" value="BLL2463 PROTEIN"/>
    <property type="match status" value="1"/>
</dbReference>
<gene>
    <name evidence="3" type="ORF">FEN17_01145</name>
</gene>
<dbReference type="InterPro" id="IPR024163">
    <property type="entry name" value="Aerotolerance_reg_N"/>
</dbReference>
<evidence type="ECO:0000313" key="3">
    <source>
        <dbReference type="EMBL" id="TLV02277.1"/>
    </source>
</evidence>
<keyword evidence="1" id="KW-0812">Transmembrane</keyword>
<feature type="domain" description="Aerotolerance regulator N-terminal" evidence="2">
    <location>
        <begin position="1"/>
        <end position="76"/>
    </location>
</feature>
<evidence type="ECO:0000313" key="4">
    <source>
        <dbReference type="Proteomes" id="UP000306402"/>
    </source>
</evidence>
<accession>A0A5R9L1L8</accession>
<dbReference type="Proteomes" id="UP000306402">
    <property type="component" value="Unassembled WGS sequence"/>
</dbReference>